<evidence type="ECO:0000313" key="8">
    <source>
        <dbReference type="EMBL" id="CUS45539.1"/>
    </source>
</evidence>
<keyword evidence="6 7" id="KW-0472">Membrane</keyword>
<feature type="transmembrane region" description="Helical" evidence="7">
    <location>
        <begin position="83"/>
        <end position="102"/>
    </location>
</feature>
<feature type="transmembrane region" description="Helical" evidence="7">
    <location>
        <begin position="108"/>
        <end position="130"/>
    </location>
</feature>
<feature type="transmembrane region" description="Helical" evidence="7">
    <location>
        <begin position="185"/>
        <end position="207"/>
    </location>
</feature>
<dbReference type="InterPro" id="IPR039672">
    <property type="entry name" value="MFS_2"/>
</dbReference>
<dbReference type="AlphaFoldDB" id="A0A160TPH4"/>
<dbReference type="Pfam" id="PF13347">
    <property type="entry name" value="MFS_2"/>
    <property type="match status" value="1"/>
</dbReference>
<sequence>MTPRGKLPFGQKLGYSAGQVVDGIVSQSLSIFLLFYVTTVCGLPGGLAGIALATGLMVDAVMDPLIGSLSDGWRSRMGRRLPFMLAGLPAVALLFVAIFTLPTGLGTMALFAWLTLLSVLLRIAMSLFILPYSAVGAELSEDYVERSSIMAWRWGIGMLGTLVAVVLGFGIFFAGPGGTANHGAYTPFAITLAVIFVIGGLISGPVVGRTLDRQYPPAFGEGGIHTRVLRELGEVFRNRSFRVLFGSALLFFSALGTHATLGLHTNTFFWHFTSAQTQIVTLAVFAGLLLGAPLAGPLLKRLEKRTVLLIGLVGLAVSETVPAGLRLLGLFPFQGTILMWVLSGIVFVGGILMAAAAIAFASMMADAADEHEHLFGARREGLYYAGWAFASKAAAGVGALIAGTVLQIIHFPTDLAEHGGLAARLPDGMIHWLGFFYGPGAGLLYLGAIIATFLYRLDASSHAGIMRDLTERRAATVVAIP</sequence>
<evidence type="ECO:0000256" key="7">
    <source>
        <dbReference type="SAM" id="Phobius"/>
    </source>
</evidence>
<evidence type="ECO:0000256" key="2">
    <source>
        <dbReference type="ARBA" id="ARBA00022448"/>
    </source>
</evidence>
<comment type="subcellular location">
    <subcellularLocation>
        <location evidence="1">Cell membrane</location>
        <topology evidence="1">Multi-pass membrane protein</topology>
    </subcellularLocation>
</comment>
<feature type="transmembrane region" description="Helical" evidence="7">
    <location>
        <begin position="382"/>
        <end position="409"/>
    </location>
</feature>
<keyword evidence="2" id="KW-0813">Transport</keyword>
<evidence type="ECO:0000256" key="3">
    <source>
        <dbReference type="ARBA" id="ARBA00022475"/>
    </source>
</evidence>
<feature type="transmembrane region" description="Helical" evidence="7">
    <location>
        <begin position="306"/>
        <end position="325"/>
    </location>
</feature>
<dbReference type="PANTHER" id="PTHR11328:SF24">
    <property type="entry name" value="MAJOR FACILITATOR SUPERFAMILY (MFS) PROFILE DOMAIN-CONTAINING PROTEIN"/>
    <property type="match status" value="1"/>
</dbReference>
<dbReference type="GO" id="GO:0008643">
    <property type="term" value="P:carbohydrate transport"/>
    <property type="evidence" value="ECO:0007669"/>
    <property type="project" value="InterPro"/>
</dbReference>
<feature type="transmembrane region" description="Helical" evidence="7">
    <location>
        <begin position="337"/>
        <end position="361"/>
    </location>
</feature>
<keyword evidence="4 7" id="KW-0812">Transmembrane</keyword>
<keyword evidence="5 7" id="KW-1133">Transmembrane helix</keyword>
<reference evidence="8" key="1">
    <citation type="submission" date="2015-10" db="EMBL/GenBank/DDBJ databases">
        <authorList>
            <person name="Gilbert D.G."/>
        </authorList>
    </citation>
    <scope>NUCLEOTIDE SEQUENCE</scope>
</reference>
<dbReference type="InterPro" id="IPR018043">
    <property type="entry name" value="Na/Gal_symport_CS"/>
</dbReference>
<name>A0A160TPH4_9ZZZZ</name>
<feature type="transmembrane region" description="Helical" evidence="7">
    <location>
        <begin position="279"/>
        <end position="299"/>
    </location>
</feature>
<dbReference type="PROSITE" id="PS00872">
    <property type="entry name" value="NA_GALACTOSIDE_SYMP"/>
    <property type="match status" value="1"/>
</dbReference>
<dbReference type="GO" id="GO:0015293">
    <property type="term" value="F:symporter activity"/>
    <property type="evidence" value="ECO:0007669"/>
    <property type="project" value="InterPro"/>
</dbReference>
<accession>A0A160TPH4</accession>
<organism evidence="8">
    <name type="scientific">hydrothermal vent metagenome</name>
    <dbReference type="NCBI Taxonomy" id="652676"/>
    <lineage>
        <taxon>unclassified sequences</taxon>
        <taxon>metagenomes</taxon>
        <taxon>ecological metagenomes</taxon>
    </lineage>
</organism>
<gene>
    <name evidence="8" type="ORF">MGWOODY_Smn3450</name>
</gene>
<evidence type="ECO:0000256" key="4">
    <source>
        <dbReference type="ARBA" id="ARBA00022692"/>
    </source>
</evidence>
<dbReference type="GO" id="GO:0005886">
    <property type="term" value="C:plasma membrane"/>
    <property type="evidence" value="ECO:0007669"/>
    <property type="project" value="UniProtKB-SubCell"/>
</dbReference>
<feature type="transmembrane region" description="Helical" evidence="7">
    <location>
        <begin position="240"/>
        <end position="259"/>
    </location>
</feature>
<dbReference type="EMBL" id="CZQE01000275">
    <property type="protein sequence ID" value="CUS45539.1"/>
    <property type="molecule type" value="Genomic_DNA"/>
</dbReference>
<feature type="transmembrane region" description="Helical" evidence="7">
    <location>
        <begin position="429"/>
        <end position="457"/>
    </location>
</feature>
<keyword evidence="8" id="KW-0762">Sugar transport</keyword>
<feature type="transmembrane region" description="Helical" evidence="7">
    <location>
        <begin position="151"/>
        <end position="173"/>
    </location>
</feature>
<evidence type="ECO:0000256" key="1">
    <source>
        <dbReference type="ARBA" id="ARBA00004651"/>
    </source>
</evidence>
<keyword evidence="3" id="KW-1003">Cell membrane</keyword>
<evidence type="ECO:0000256" key="6">
    <source>
        <dbReference type="ARBA" id="ARBA00023136"/>
    </source>
</evidence>
<dbReference type="InterPro" id="IPR036259">
    <property type="entry name" value="MFS_trans_sf"/>
</dbReference>
<proteinExistence type="predicted"/>
<dbReference type="SUPFAM" id="SSF103473">
    <property type="entry name" value="MFS general substrate transporter"/>
    <property type="match status" value="1"/>
</dbReference>
<dbReference type="Gene3D" id="1.20.1250.20">
    <property type="entry name" value="MFS general substrate transporter like domains"/>
    <property type="match status" value="2"/>
</dbReference>
<dbReference type="PANTHER" id="PTHR11328">
    <property type="entry name" value="MAJOR FACILITATOR SUPERFAMILY DOMAIN-CONTAINING PROTEIN"/>
    <property type="match status" value="1"/>
</dbReference>
<evidence type="ECO:0000256" key="5">
    <source>
        <dbReference type="ARBA" id="ARBA00022989"/>
    </source>
</evidence>
<protein>
    <submittedName>
        <fullName evidence="8">FIG097052: Sugar transporter</fullName>
    </submittedName>
</protein>
<dbReference type="GO" id="GO:0006814">
    <property type="term" value="P:sodium ion transport"/>
    <property type="evidence" value="ECO:0007669"/>
    <property type="project" value="InterPro"/>
</dbReference>